<organism evidence="1 2">
    <name type="scientific">Nephila pilipes</name>
    <name type="common">Giant wood spider</name>
    <name type="synonym">Nephila maculata</name>
    <dbReference type="NCBI Taxonomy" id="299642"/>
    <lineage>
        <taxon>Eukaryota</taxon>
        <taxon>Metazoa</taxon>
        <taxon>Ecdysozoa</taxon>
        <taxon>Arthropoda</taxon>
        <taxon>Chelicerata</taxon>
        <taxon>Arachnida</taxon>
        <taxon>Araneae</taxon>
        <taxon>Araneomorphae</taxon>
        <taxon>Entelegynae</taxon>
        <taxon>Araneoidea</taxon>
        <taxon>Nephilidae</taxon>
        <taxon>Nephila</taxon>
    </lineage>
</organism>
<reference evidence="1" key="1">
    <citation type="submission" date="2020-08" db="EMBL/GenBank/DDBJ databases">
        <title>Multicomponent nature underlies the extraordinary mechanical properties of spider dragline silk.</title>
        <authorList>
            <person name="Kono N."/>
            <person name="Nakamura H."/>
            <person name="Mori M."/>
            <person name="Yoshida Y."/>
            <person name="Ohtoshi R."/>
            <person name="Malay A.D."/>
            <person name="Moran D.A.P."/>
            <person name="Tomita M."/>
            <person name="Numata K."/>
            <person name="Arakawa K."/>
        </authorList>
    </citation>
    <scope>NUCLEOTIDE SEQUENCE</scope>
</reference>
<name>A0A8X6N687_NEPPI</name>
<sequence>MDGGSEEAWKSSKLSGIRFFSTPWQFNDRICLGRNGRKLLMFPGLLNQEGGGRAGSNLVECDYINEEIHPERFSSGIYHKGGERARCSHHRSPGREDGEFQGLRASGWIRKRRGDWLH</sequence>
<evidence type="ECO:0000313" key="1">
    <source>
        <dbReference type="EMBL" id="GFS96047.1"/>
    </source>
</evidence>
<gene>
    <name evidence="1" type="ORF">NPIL_106531</name>
</gene>
<proteinExistence type="predicted"/>
<comment type="caution">
    <text evidence="1">The sequence shown here is derived from an EMBL/GenBank/DDBJ whole genome shotgun (WGS) entry which is preliminary data.</text>
</comment>
<protein>
    <submittedName>
        <fullName evidence="1">Uncharacterized protein</fullName>
    </submittedName>
</protein>
<evidence type="ECO:0000313" key="2">
    <source>
        <dbReference type="Proteomes" id="UP000887013"/>
    </source>
</evidence>
<dbReference type="AlphaFoldDB" id="A0A8X6N687"/>
<dbReference type="Proteomes" id="UP000887013">
    <property type="component" value="Unassembled WGS sequence"/>
</dbReference>
<keyword evidence="2" id="KW-1185">Reference proteome</keyword>
<dbReference type="EMBL" id="BMAW01054364">
    <property type="protein sequence ID" value="GFS96047.1"/>
    <property type="molecule type" value="Genomic_DNA"/>
</dbReference>
<accession>A0A8X6N687</accession>